<reference evidence="2" key="1">
    <citation type="submission" date="2021-03" db="EMBL/GenBank/DDBJ databases">
        <title>Streptomyces poriferae sp. nov., a novel marine sponge-derived Actinobacteria species with anti-MRSA activity.</title>
        <authorList>
            <person name="Sandoval-Powers M."/>
            <person name="Kralova S."/>
            <person name="Nguyen G.-S."/>
            <person name="Fawwal D."/>
            <person name="Degnes K."/>
            <person name="Klinkenberg G."/>
            <person name="Sletta H."/>
            <person name="Wentzel A."/>
            <person name="Liles M.R."/>
        </authorList>
    </citation>
    <scope>NUCLEOTIDE SEQUENCE</scope>
    <source>
        <strain evidence="2">DSM 41794</strain>
    </source>
</reference>
<gene>
    <name evidence="2" type="ORF">J0695_14350</name>
</gene>
<dbReference type="AlphaFoldDB" id="A0A939F6Y4"/>
<evidence type="ECO:0000259" key="1">
    <source>
        <dbReference type="Pfam" id="PF01408"/>
    </source>
</evidence>
<evidence type="ECO:0000313" key="2">
    <source>
        <dbReference type="EMBL" id="MBO0512981.1"/>
    </source>
</evidence>
<dbReference type="PANTHER" id="PTHR43377:SF1">
    <property type="entry name" value="BILIVERDIN REDUCTASE A"/>
    <property type="match status" value="1"/>
</dbReference>
<dbReference type="PANTHER" id="PTHR43377">
    <property type="entry name" value="BILIVERDIN REDUCTASE A"/>
    <property type="match status" value="1"/>
</dbReference>
<dbReference type="RefSeq" id="WP_206962410.1">
    <property type="nucleotide sequence ID" value="NZ_BAAAJJ010000019.1"/>
</dbReference>
<dbReference type="EMBL" id="JAFLRJ010000128">
    <property type="protein sequence ID" value="MBO0512981.1"/>
    <property type="molecule type" value="Genomic_DNA"/>
</dbReference>
<name>A0A939F6Y4_9ACTN</name>
<comment type="caution">
    <text evidence="2">The sequence shown here is derived from an EMBL/GenBank/DDBJ whole genome shotgun (WGS) entry which is preliminary data.</text>
</comment>
<dbReference type="Gene3D" id="3.30.360.10">
    <property type="entry name" value="Dihydrodipicolinate Reductase, domain 2"/>
    <property type="match status" value="1"/>
</dbReference>
<proteinExistence type="predicted"/>
<dbReference type="Pfam" id="PF01408">
    <property type="entry name" value="GFO_IDH_MocA"/>
    <property type="match status" value="1"/>
</dbReference>
<keyword evidence="3" id="KW-1185">Reference proteome</keyword>
<protein>
    <submittedName>
        <fullName evidence="2">Gfo/Idh/MocA family oxidoreductase</fullName>
    </submittedName>
</protein>
<dbReference type="InterPro" id="IPR000683">
    <property type="entry name" value="Gfo/Idh/MocA-like_OxRdtase_N"/>
</dbReference>
<dbReference type="SUPFAM" id="SSF51735">
    <property type="entry name" value="NAD(P)-binding Rossmann-fold domains"/>
    <property type="match status" value="1"/>
</dbReference>
<dbReference type="Gene3D" id="3.40.50.720">
    <property type="entry name" value="NAD(P)-binding Rossmann-like Domain"/>
    <property type="match status" value="1"/>
</dbReference>
<sequence length="302" mass="32143">MPIKVGVVGVGPAALYAASSLRIAGGFEVHSVLDLSDAIRAKPGSQYRCDNLIEQRAVDLLVLCSGSELRVELVRAALAKGIAVLIEEPPPLSSAELEELIEAAEVGGAAIGTQSSLRMLLSDSNLALDSLAWTGDACGSVTVSGFLPSEDFRVRSWSALEGRWKRRAVIRSLAPYLDLAINLLGRPTGVHFSDAERGSATGTIHFESGAQLALASTVSSSLAVARLEVIGLQQVLTVDHEAVRVETDSSTWSIPTPSPQQFRQLVYEDMARAIRSGSQPLYCGLARGAGLTQALEMLRRQH</sequence>
<dbReference type="InterPro" id="IPR036291">
    <property type="entry name" value="NAD(P)-bd_dom_sf"/>
</dbReference>
<accession>A0A939F6Y4</accession>
<evidence type="ECO:0000313" key="3">
    <source>
        <dbReference type="Proteomes" id="UP000664167"/>
    </source>
</evidence>
<dbReference type="Proteomes" id="UP000664167">
    <property type="component" value="Unassembled WGS sequence"/>
</dbReference>
<dbReference type="InterPro" id="IPR051450">
    <property type="entry name" value="Gfo/Idh/MocA_Oxidoreductases"/>
</dbReference>
<dbReference type="GO" id="GO:0000166">
    <property type="term" value="F:nucleotide binding"/>
    <property type="evidence" value="ECO:0007669"/>
    <property type="project" value="InterPro"/>
</dbReference>
<feature type="domain" description="Gfo/Idh/MocA-like oxidoreductase N-terminal" evidence="1">
    <location>
        <begin position="3"/>
        <end position="107"/>
    </location>
</feature>
<organism evidence="2 3">
    <name type="scientific">Streptomyces beijiangensis</name>
    <dbReference type="NCBI Taxonomy" id="163361"/>
    <lineage>
        <taxon>Bacteria</taxon>
        <taxon>Bacillati</taxon>
        <taxon>Actinomycetota</taxon>
        <taxon>Actinomycetes</taxon>
        <taxon>Kitasatosporales</taxon>
        <taxon>Streptomycetaceae</taxon>
        <taxon>Streptomyces</taxon>
    </lineage>
</organism>